<keyword evidence="3 6" id="KW-0808">Transferase</keyword>
<keyword evidence="4" id="KW-0812">Transmembrane</keyword>
<feature type="domain" description="Glycosyltransferase 2-like" evidence="5">
    <location>
        <begin position="11"/>
        <end position="144"/>
    </location>
</feature>
<dbReference type="Proteomes" id="UP000095662">
    <property type="component" value="Unassembled WGS sequence"/>
</dbReference>
<accession>A0A174ZAL1</accession>
<dbReference type="Pfam" id="PF00535">
    <property type="entry name" value="Glycos_transf_2"/>
    <property type="match status" value="1"/>
</dbReference>
<dbReference type="AlphaFoldDB" id="A0A174ZAL1"/>
<dbReference type="InterPro" id="IPR001173">
    <property type="entry name" value="Glyco_trans_2-like"/>
</dbReference>
<dbReference type="SUPFAM" id="SSF53448">
    <property type="entry name" value="Nucleotide-diphospho-sugar transferases"/>
    <property type="match status" value="1"/>
</dbReference>
<sequence length="279" mass="31804">MENRTELQPYSVLMSVYSGENPEFFAQSLESLYTQTYPADEIVVVCDGELNEQLDGVLEQYSEKFGGKLKIHRLESHGGTAKCANTGLAICKNEYIMKMDSDDICLENRAEKQMAYLSRNPEISILGSFICEFNSDTGEDIAVRRPPTENDEIRKFAKRRAPFNNQTLVYKKSLAQSIGGYCEELERCEDYDFMVRMLIGGAIAANIPEVLVRYRVTAGNLNRRRNWRNTKSFIAVRKKIRKMGFSGFMDFLIPCASQIVLFIVPGCVTGFIYKKLLRK</sequence>
<comment type="similarity">
    <text evidence="1">Belongs to the glycosyltransferase 2 family.</text>
</comment>
<keyword evidence="2" id="KW-0328">Glycosyltransferase</keyword>
<evidence type="ECO:0000256" key="3">
    <source>
        <dbReference type="ARBA" id="ARBA00022679"/>
    </source>
</evidence>
<dbReference type="InterPro" id="IPR029044">
    <property type="entry name" value="Nucleotide-diphossugar_trans"/>
</dbReference>
<dbReference type="EMBL" id="CZBY01000003">
    <property type="protein sequence ID" value="CUQ82877.1"/>
    <property type="molecule type" value="Genomic_DNA"/>
</dbReference>
<evidence type="ECO:0000256" key="1">
    <source>
        <dbReference type="ARBA" id="ARBA00006739"/>
    </source>
</evidence>
<dbReference type="GO" id="GO:0016757">
    <property type="term" value="F:glycosyltransferase activity"/>
    <property type="evidence" value="ECO:0007669"/>
    <property type="project" value="UniProtKB-KW"/>
</dbReference>
<evidence type="ECO:0000259" key="5">
    <source>
        <dbReference type="Pfam" id="PF00535"/>
    </source>
</evidence>
<dbReference type="PANTHER" id="PTHR43685">
    <property type="entry name" value="GLYCOSYLTRANSFERASE"/>
    <property type="match status" value="1"/>
</dbReference>
<evidence type="ECO:0000256" key="4">
    <source>
        <dbReference type="SAM" id="Phobius"/>
    </source>
</evidence>
<dbReference type="STRING" id="39492.ERS852540_00583"/>
<dbReference type="InterPro" id="IPR050834">
    <property type="entry name" value="Glycosyltransf_2"/>
</dbReference>
<dbReference type="OrthoDB" id="9815829at2"/>
<protein>
    <submittedName>
        <fullName evidence="6">Putative glycosyl transferase</fullName>
    </submittedName>
</protein>
<keyword evidence="4" id="KW-1133">Transmembrane helix</keyword>
<evidence type="ECO:0000313" key="7">
    <source>
        <dbReference type="Proteomes" id="UP000095662"/>
    </source>
</evidence>
<dbReference type="Gene3D" id="3.90.550.10">
    <property type="entry name" value="Spore Coat Polysaccharide Biosynthesis Protein SpsA, Chain A"/>
    <property type="match status" value="1"/>
</dbReference>
<proteinExistence type="inferred from homology"/>
<evidence type="ECO:0000313" key="6">
    <source>
        <dbReference type="EMBL" id="CUQ82877.1"/>
    </source>
</evidence>
<dbReference type="PANTHER" id="PTHR43685:SF5">
    <property type="entry name" value="GLYCOSYLTRANSFERASE EPSE-RELATED"/>
    <property type="match status" value="1"/>
</dbReference>
<reference evidence="6 7" key="1">
    <citation type="submission" date="2015-09" db="EMBL/GenBank/DDBJ databases">
        <authorList>
            <consortium name="Pathogen Informatics"/>
        </authorList>
    </citation>
    <scope>NUCLEOTIDE SEQUENCE [LARGE SCALE GENOMIC DNA]</scope>
    <source>
        <strain evidence="6 7">2789STDY5834928</strain>
    </source>
</reference>
<organism evidence="6 7">
    <name type="scientific">[Eubacterium] siraeum</name>
    <dbReference type="NCBI Taxonomy" id="39492"/>
    <lineage>
        <taxon>Bacteria</taxon>
        <taxon>Bacillati</taxon>
        <taxon>Bacillota</taxon>
        <taxon>Clostridia</taxon>
        <taxon>Eubacteriales</taxon>
        <taxon>Oscillospiraceae</taxon>
        <taxon>Oscillospiraceae incertae sedis</taxon>
    </lineage>
</organism>
<feature type="transmembrane region" description="Helical" evidence="4">
    <location>
        <begin position="251"/>
        <end position="273"/>
    </location>
</feature>
<keyword evidence="4" id="KW-0472">Membrane</keyword>
<gene>
    <name evidence="6" type="ORF">ERS852540_00583</name>
</gene>
<name>A0A174ZAL1_9FIRM</name>
<evidence type="ECO:0000256" key="2">
    <source>
        <dbReference type="ARBA" id="ARBA00022676"/>
    </source>
</evidence>